<keyword evidence="7" id="KW-0679">Respiratory chain</keyword>
<keyword evidence="12" id="KW-1015">Disulfide bond</keyword>
<comment type="function">
    <text evidence="1">Accessory subunit of the mitochondrial membrane respiratory chain NADH dehydrogenase (Complex I), that is believed not to be involved in catalysis. Complex I functions in the transfer of electrons from NADH to the respiratory chain. The immediate electron acceptor for the enzyme is believed to be ubiquinone.</text>
</comment>
<evidence type="ECO:0000256" key="9">
    <source>
        <dbReference type="ARBA" id="ARBA00022982"/>
    </source>
</evidence>
<evidence type="ECO:0000313" key="13">
    <source>
        <dbReference type="EMBL" id="KAF0852438.1"/>
    </source>
</evidence>
<dbReference type="Proteomes" id="UP000799049">
    <property type="component" value="Unassembled WGS sequence"/>
</dbReference>
<evidence type="ECO:0000256" key="12">
    <source>
        <dbReference type="ARBA" id="ARBA00023157"/>
    </source>
</evidence>
<name>A0A8K0AHS3_ANDGO</name>
<keyword evidence="11" id="KW-0472">Membrane</keyword>
<dbReference type="GO" id="GO:0005758">
    <property type="term" value="C:mitochondrial intermembrane space"/>
    <property type="evidence" value="ECO:0007669"/>
    <property type="project" value="UniProtKB-SubCell"/>
</dbReference>
<sequence length="75" mass="8370">MTTGASSAELSAARVDPAFRDGCAGLLIALNKCRRETFHLGGRSTCHDLLHEYEACQYQDHERRKQIAIQQSAKH</sequence>
<gene>
    <name evidence="13" type="ORF">ANDGO_01668</name>
</gene>
<keyword evidence="9" id="KW-0249">Electron transport</keyword>
<evidence type="ECO:0000256" key="1">
    <source>
        <dbReference type="ARBA" id="ARBA00003195"/>
    </source>
</evidence>
<evidence type="ECO:0000256" key="5">
    <source>
        <dbReference type="ARBA" id="ARBA00018677"/>
    </source>
</evidence>
<evidence type="ECO:0000256" key="2">
    <source>
        <dbReference type="ARBA" id="ARBA00004569"/>
    </source>
</evidence>
<evidence type="ECO:0000256" key="10">
    <source>
        <dbReference type="ARBA" id="ARBA00023128"/>
    </source>
</evidence>
<proteinExistence type="inferred from homology"/>
<evidence type="ECO:0000256" key="6">
    <source>
        <dbReference type="ARBA" id="ARBA00022448"/>
    </source>
</evidence>
<organism evidence="13 14">
    <name type="scientific">Andalucia godoyi</name>
    <name type="common">Flagellate</name>
    <dbReference type="NCBI Taxonomy" id="505711"/>
    <lineage>
        <taxon>Eukaryota</taxon>
        <taxon>Discoba</taxon>
        <taxon>Jakobida</taxon>
        <taxon>Andalucina</taxon>
        <taxon>Andaluciidae</taxon>
        <taxon>Andalucia</taxon>
    </lineage>
</organism>
<comment type="subcellular location">
    <subcellularLocation>
        <location evidence="3">Mitochondrion inner membrane</location>
        <topology evidence="3">Peripheral membrane protein</topology>
    </subcellularLocation>
    <subcellularLocation>
        <location evidence="2">Mitochondrion intermembrane space</location>
    </subcellularLocation>
</comment>
<evidence type="ECO:0000256" key="3">
    <source>
        <dbReference type="ARBA" id="ARBA00004637"/>
    </source>
</evidence>
<dbReference type="OrthoDB" id="268414at2759"/>
<dbReference type="GO" id="GO:0005743">
    <property type="term" value="C:mitochondrial inner membrane"/>
    <property type="evidence" value="ECO:0007669"/>
    <property type="project" value="UniProtKB-SubCell"/>
</dbReference>
<evidence type="ECO:0000256" key="7">
    <source>
        <dbReference type="ARBA" id="ARBA00022660"/>
    </source>
</evidence>
<keyword evidence="14" id="KW-1185">Reference proteome</keyword>
<protein>
    <recommendedName>
        <fullName evidence="5">NADH dehydrogenase [ubiquinone] 1 beta subcomplex subunit 7</fullName>
    </recommendedName>
</protein>
<keyword evidence="6" id="KW-0813">Transport</keyword>
<comment type="caution">
    <text evidence="13">The sequence shown here is derived from an EMBL/GenBank/DDBJ whole genome shotgun (WGS) entry which is preliminary data.</text>
</comment>
<evidence type="ECO:0000256" key="8">
    <source>
        <dbReference type="ARBA" id="ARBA00022792"/>
    </source>
</evidence>
<keyword evidence="10" id="KW-0496">Mitochondrion</keyword>
<accession>A0A8K0AHS3</accession>
<evidence type="ECO:0000256" key="11">
    <source>
        <dbReference type="ARBA" id="ARBA00023136"/>
    </source>
</evidence>
<dbReference type="EMBL" id="VRVR01000037">
    <property type="protein sequence ID" value="KAF0852438.1"/>
    <property type="molecule type" value="Genomic_DNA"/>
</dbReference>
<dbReference type="PANTHER" id="PTHR20900:SF0">
    <property type="entry name" value="NADH DEHYDROGENASE [UBIQUINONE] 1 BETA SUBCOMPLEX SUBUNIT 7"/>
    <property type="match status" value="1"/>
</dbReference>
<dbReference type="InterPro" id="IPR008698">
    <property type="entry name" value="NDUB7"/>
</dbReference>
<reference evidence="13" key="1">
    <citation type="submission" date="2019-09" db="EMBL/GenBank/DDBJ databases">
        <title>The Mitochondrial Proteome of the Jakobid, Andalucia godoyi, a Protist With the Most Gene-Rich and Bacteria-Like Mitochondrial Genome.</title>
        <authorList>
            <person name="Gray M.W."/>
            <person name="Burger G."/>
            <person name="Derelle R."/>
            <person name="Klimes V."/>
            <person name="Leger M."/>
            <person name="Sarrasin M."/>
            <person name="Vlcek C."/>
            <person name="Roger A.J."/>
            <person name="Elias M."/>
            <person name="Lang B.F."/>
        </authorList>
    </citation>
    <scope>NUCLEOTIDE SEQUENCE</scope>
    <source>
        <strain evidence="13">And28</strain>
    </source>
</reference>
<keyword evidence="8" id="KW-0999">Mitochondrion inner membrane</keyword>
<comment type="similarity">
    <text evidence="4">Belongs to the complex I NDUFB7 subunit family.</text>
</comment>
<dbReference type="PANTHER" id="PTHR20900">
    <property type="entry name" value="NADH:UBIQUINONE OXIDOREDUCTASE B18-LIKE SUBUNIT"/>
    <property type="match status" value="1"/>
</dbReference>
<dbReference type="AlphaFoldDB" id="A0A8K0AHS3"/>
<dbReference type="Pfam" id="PF05676">
    <property type="entry name" value="NDUF_B7"/>
    <property type="match status" value="1"/>
</dbReference>
<evidence type="ECO:0000313" key="14">
    <source>
        <dbReference type="Proteomes" id="UP000799049"/>
    </source>
</evidence>
<evidence type="ECO:0000256" key="4">
    <source>
        <dbReference type="ARBA" id="ARBA00008006"/>
    </source>
</evidence>